<sequence length="227" mass="25027">MMPLLDLQPLLWPLFVLLWVVLSMYSRAALHRRWHAHSRSAPNRPPFPASAPTSPPPRKSLQDRWNEARARYGEIAGEYGAYESDPLQVLRLPALADPEVPSTGRFIDAFHEAMALHTDTFPPEAMAKQFIAATDAAAKAWAAAREAAEKLRASRFTADERALIAQGIKLLELAQGGATAAEQEAALSAARHVLAKLERSVGARLDWRVPLPARRSIERHTPPPLTA</sequence>
<keyword evidence="2" id="KW-1133">Transmembrane helix</keyword>
<evidence type="ECO:0000313" key="3">
    <source>
        <dbReference type="EMBL" id="WAL68995.1"/>
    </source>
</evidence>
<protein>
    <submittedName>
        <fullName evidence="3">Uncharacterized protein</fullName>
    </submittedName>
</protein>
<accession>A0ABY7B9G3</accession>
<evidence type="ECO:0000256" key="1">
    <source>
        <dbReference type="SAM" id="MobiDB-lite"/>
    </source>
</evidence>
<feature type="region of interest" description="Disordered" evidence="1">
    <location>
        <begin position="38"/>
        <end position="62"/>
    </location>
</feature>
<name>A0ABY7B9G3_9PSEU</name>
<dbReference type="RefSeq" id="WP_268759084.1">
    <property type="nucleotide sequence ID" value="NZ_CP113836.1"/>
</dbReference>
<reference evidence="3" key="1">
    <citation type="submission" date="2022-11" db="EMBL/GenBank/DDBJ databases">
        <authorList>
            <person name="Mo P."/>
        </authorList>
    </citation>
    <scope>NUCLEOTIDE SEQUENCE</scope>
    <source>
        <strain evidence="3">HUAS 11-8</strain>
    </source>
</reference>
<keyword evidence="2" id="KW-0812">Transmembrane</keyword>
<keyword evidence="4" id="KW-1185">Reference proteome</keyword>
<proteinExistence type="predicted"/>
<feature type="transmembrane region" description="Helical" evidence="2">
    <location>
        <begin position="12"/>
        <end position="30"/>
    </location>
</feature>
<keyword evidence="2" id="KW-0472">Membrane</keyword>
<dbReference type="Proteomes" id="UP001163203">
    <property type="component" value="Chromosome"/>
</dbReference>
<gene>
    <name evidence="3" type="ORF">ORV05_14875</name>
</gene>
<organism evidence="3 4">
    <name type="scientific">Amycolatopsis cynarae</name>
    <dbReference type="NCBI Taxonomy" id="2995223"/>
    <lineage>
        <taxon>Bacteria</taxon>
        <taxon>Bacillati</taxon>
        <taxon>Actinomycetota</taxon>
        <taxon>Actinomycetes</taxon>
        <taxon>Pseudonocardiales</taxon>
        <taxon>Pseudonocardiaceae</taxon>
        <taxon>Amycolatopsis</taxon>
    </lineage>
</organism>
<feature type="compositionally biased region" description="Pro residues" evidence="1">
    <location>
        <begin position="43"/>
        <end position="58"/>
    </location>
</feature>
<evidence type="ECO:0000313" key="4">
    <source>
        <dbReference type="Proteomes" id="UP001163203"/>
    </source>
</evidence>
<evidence type="ECO:0000256" key="2">
    <source>
        <dbReference type="SAM" id="Phobius"/>
    </source>
</evidence>
<dbReference type="EMBL" id="CP113836">
    <property type="protein sequence ID" value="WAL68995.1"/>
    <property type="molecule type" value="Genomic_DNA"/>
</dbReference>